<accession>A0A382SBF5</accession>
<gene>
    <name evidence="1" type="ORF">METZ01_LOCUS360124</name>
</gene>
<evidence type="ECO:0000313" key="1">
    <source>
        <dbReference type="EMBL" id="SVD07270.1"/>
    </source>
</evidence>
<sequence length="24" mass="2586">MAIEIKNEDAIEKMRIVGALAAAQ</sequence>
<proteinExistence type="predicted"/>
<name>A0A382SBF5_9ZZZZ</name>
<organism evidence="1">
    <name type="scientific">marine metagenome</name>
    <dbReference type="NCBI Taxonomy" id="408172"/>
    <lineage>
        <taxon>unclassified sequences</taxon>
        <taxon>metagenomes</taxon>
        <taxon>ecological metagenomes</taxon>
    </lineage>
</organism>
<dbReference type="AlphaFoldDB" id="A0A382SBF5"/>
<dbReference type="EMBL" id="UINC01127867">
    <property type="protein sequence ID" value="SVD07270.1"/>
    <property type="molecule type" value="Genomic_DNA"/>
</dbReference>
<protein>
    <submittedName>
        <fullName evidence="1">Uncharacterized protein</fullName>
    </submittedName>
</protein>
<reference evidence="1" key="1">
    <citation type="submission" date="2018-05" db="EMBL/GenBank/DDBJ databases">
        <authorList>
            <person name="Lanie J.A."/>
            <person name="Ng W.-L."/>
            <person name="Kazmierczak K.M."/>
            <person name="Andrzejewski T.M."/>
            <person name="Davidsen T.M."/>
            <person name="Wayne K.J."/>
            <person name="Tettelin H."/>
            <person name="Glass J.I."/>
            <person name="Rusch D."/>
            <person name="Podicherti R."/>
            <person name="Tsui H.-C.T."/>
            <person name="Winkler M.E."/>
        </authorList>
    </citation>
    <scope>NUCLEOTIDE SEQUENCE</scope>
</reference>
<feature type="non-terminal residue" evidence="1">
    <location>
        <position position="24"/>
    </location>
</feature>